<evidence type="ECO:0000256" key="1">
    <source>
        <dbReference type="ARBA" id="ARBA00004496"/>
    </source>
</evidence>
<dbReference type="EMBL" id="CP092620">
    <property type="protein sequence ID" value="UMM13070.1"/>
    <property type="molecule type" value="Genomic_DNA"/>
</dbReference>
<evidence type="ECO:0000256" key="3">
    <source>
        <dbReference type="ARBA" id="ARBA00007841"/>
    </source>
</evidence>
<keyword evidence="8" id="KW-0539">Nucleus</keyword>
<keyword evidence="15" id="KW-1185">Reference proteome</keyword>
<dbReference type="SUPFAM" id="SSF54791">
    <property type="entry name" value="Eukaryotic type KH-domain (KH-domain type I)"/>
    <property type="match status" value="1"/>
</dbReference>
<dbReference type="GO" id="GO:0006364">
    <property type="term" value="P:rRNA processing"/>
    <property type="evidence" value="ECO:0007669"/>
    <property type="project" value="UniProtKB-KW"/>
</dbReference>
<reference evidence="13 15" key="1">
    <citation type="submission" date="2022-04" db="EMBL/GenBank/DDBJ databases">
        <title>Chromosome-level reference genomes for two strains of Caenorhabditis briggsae: an improved platform for comparative genomics.</title>
        <authorList>
            <person name="Stevens L."/>
            <person name="Andersen E."/>
        </authorList>
    </citation>
    <scope>NUCLEOTIDE SEQUENCE [LARGE SCALE GENOMIC DNA]</scope>
    <source>
        <strain evidence="13">VX34</strain>
        <tissue evidence="13">Whole-organism</tissue>
    </source>
</reference>
<evidence type="ECO:0000256" key="2">
    <source>
        <dbReference type="ARBA" id="ARBA00004604"/>
    </source>
</evidence>
<evidence type="ECO:0000313" key="14">
    <source>
        <dbReference type="Proteomes" id="UP000827892"/>
    </source>
</evidence>
<evidence type="ECO:0000259" key="11">
    <source>
        <dbReference type="Pfam" id="PF15985"/>
    </source>
</evidence>
<dbReference type="Pfam" id="PF15985">
    <property type="entry name" value="KH_6"/>
    <property type="match status" value="1"/>
</dbReference>
<dbReference type="GO" id="GO:0010468">
    <property type="term" value="P:regulation of gene expression"/>
    <property type="evidence" value="ECO:0007669"/>
    <property type="project" value="UniProtKB-ARBA"/>
</dbReference>
<evidence type="ECO:0000313" key="15">
    <source>
        <dbReference type="Proteomes" id="UP000829354"/>
    </source>
</evidence>
<dbReference type="Gene3D" id="3.30.1370.10">
    <property type="entry name" value="K Homology domain, type 1"/>
    <property type="match status" value="1"/>
</dbReference>
<keyword evidence="7" id="KW-0694">RNA-binding</keyword>
<dbReference type="EMBL" id="CP090891">
    <property type="protein sequence ID" value="ULU12118.1"/>
    <property type="molecule type" value="Genomic_DNA"/>
</dbReference>
<evidence type="ECO:0000313" key="12">
    <source>
        <dbReference type="EMBL" id="ULU12118.1"/>
    </source>
</evidence>
<dbReference type="GO" id="GO:0003723">
    <property type="term" value="F:RNA binding"/>
    <property type="evidence" value="ECO:0007669"/>
    <property type="project" value="UniProtKB-KW"/>
</dbReference>
<keyword evidence="4" id="KW-0963">Cytoplasm</keyword>
<dbReference type="InterPro" id="IPR026699">
    <property type="entry name" value="Exosome_RNA_bind1/RRP40/RRP4"/>
</dbReference>
<dbReference type="OMA" id="WIKGINV"/>
<evidence type="ECO:0000256" key="6">
    <source>
        <dbReference type="ARBA" id="ARBA00022835"/>
    </source>
</evidence>
<dbReference type="InterPro" id="IPR012340">
    <property type="entry name" value="NA-bd_OB-fold"/>
</dbReference>
<accession>A0AAE9E386</accession>
<dbReference type="SUPFAM" id="SSF50249">
    <property type="entry name" value="Nucleic acid-binding proteins"/>
    <property type="match status" value="1"/>
</dbReference>
<gene>
    <name evidence="12" type="ORF">L3Y34_015455</name>
    <name evidence="13" type="ORF">L5515_001532</name>
</gene>
<keyword evidence="5" id="KW-0698">rRNA processing</keyword>
<evidence type="ECO:0000313" key="13">
    <source>
        <dbReference type="EMBL" id="UMM13070.1"/>
    </source>
</evidence>
<evidence type="ECO:0000256" key="10">
    <source>
        <dbReference type="ARBA" id="ARBA00069899"/>
    </source>
</evidence>
<dbReference type="CDD" id="cd05790">
    <property type="entry name" value="S1_Rrp40"/>
    <property type="match status" value="1"/>
</dbReference>
<dbReference type="InterPro" id="IPR049469">
    <property type="entry name" value="RRP40_KH-I"/>
</dbReference>
<dbReference type="GO" id="GO:0000178">
    <property type="term" value="C:exosome (RNase complex)"/>
    <property type="evidence" value="ECO:0007669"/>
    <property type="project" value="UniProtKB-KW"/>
</dbReference>
<evidence type="ECO:0000256" key="5">
    <source>
        <dbReference type="ARBA" id="ARBA00022552"/>
    </source>
</evidence>
<proteinExistence type="inferred from homology"/>
<dbReference type="PANTHER" id="PTHR21321:SF1">
    <property type="entry name" value="EXOSOME COMPLEX COMPONENT RRP40"/>
    <property type="match status" value="1"/>
</dbReference>
<comment type="subcellular location">
    <subcellularLocation>
        <location evidence="1">Cytoplasm</location>
    </subcellularLocation>
    <subcellularLocation>
        <location evidence="2">Nucleus</location>
        <location evidence="2">Nucleolus</location>
    </subcellularLocation>
</comment>
<organism evidence="13 15">
    <name type="scientific">Caenorhabditis briggsae</name>
    <dbReference type="NCBI Taxonomy" id="6238"/>
    <lineage>
        <taxon>Eukaryota</taxon>
        <taxon>Metazoa</taxon>
        <taxon>Ecdysozoa</taxon>
        <taxon>Nematoda</taxon>
        <taxon>Chromadorea</taxon>
        <taxon>Rhabditida</taxon>
        <taxon>Rhabditina</taxon>
        <taxon>Rhabditomorpha</taxon>
        <taxon>Rhabditoidea</taxon>
        <taxon>Rhabditidae</taxon>
        <taxon>Peloderinae</taxon>
        <taxon>Caenorhabditis</taxon>
    </lineage>
</organism>
<dbReference type="Proteomes" id="UP000829354">
    <property type="component" value="Chromosome I"/>
</dbReference>
<dbReference type="InterPro" id="IPR004088">
    <property type="entry name" value="KH_dom_type_1"/>
</dbReference>
<comment type="similarity">
    <text evidence="3">Belongs to the RRP40 family.</text>
</comment>
<feature type="domain" description="K Homology" evidence="11">
    <location>
        <begin position="143"/>
        <end position="190"/>
    </location>
</feature>
<keyword evidence="6" id="KW-0271">Exosome</keyword>
<dbReference type="InterPro" id="IPR036612">
    <property type="entry name" value="KH_dom_type_1_sf"/>
</dbReference>
<evidence type="ECO:0000256" key="9">
    <source>
        <dbReference type="ARBA" id="ARBA00030615"/>
    </source>
</evidence>
<dbReference type="Gene3D" id="2.40.50.140">
    <property type="entry name" value="Nucleic acid-binding proteins"/>
    <property type="match status" value="1"/>
</dbReference>
<dbReference type="GO" id="GO:0005730">
    <property type="term" value="C:nucleolus"/>
    <property type="evidence" value="ECO:0007669"/>
    <property type="project" value="UniProtKB-SubCell"/>
</dbReference>
<protein>
    <recommendedName>
        <fullName evidence="10">Exosome complex component RRP40</fullName>
    </recommendedName>
    <alternativeName>
        <fullName evidence="9">Ribosomal RNA-processing protein 40</fullName>
    </alternativeName>
</protein>
<dbReference type="InterPro" id="IPR037319">
    <property type="entry name" value="Rrp40_S1"/>
</dbReference>
<dbReference type="FunFam" id="3.30.1370.10:FF:000038">
    <property type="entry name" value="exosome complex component RRP40"/>
    <property type="match status" value="1"/>
</dbReference>
<dbReference type="FunFam" id="2.40.50.140:FF:000112">
    <property type="entry name" value="Exosome complex component RRP40"/>
    <property type="match status" value="1"/>
</dbReference>
<dbReference type="KEGG" id="cbr:CBG_02224"/>
<dbReference type="Pfam" id="PF21262">
    <property type="entry name" value="RRP40_S1"/>
    <property type="match status" value="1"/>
</dbReference>
<dbReference type="CDD" id="cd22526">
    <property type="entry name" value="KH-I_Rrp40"/>
    <property type="match status" value="1"/>
</dbReference>
<evidence type="ECO:0000256" key="8">
    <source>
        <dbReference type="ARBA" id="ARBA00023242"/>
    </source>
</evidence>
<dbReference type="GO" id="GO:0005737">
    <property type="term" value="C:cytoplasm"/>
    <property type="evidence" value="ECO:0007669"/>
    <property type="project" value="UniProtKB-SubCell"/>
</dbReference>
<evidence type="ECO:0000256" key="7">
    <source>
        <dbReference type="ARBA" id="ARBA00022884"/>
    </source>
</evidence>
<dbReference type="PANTHER" id="PTHR21321">
    <property type="entry name" value="PNAS-3 RELATED"/>
    <property type="match status" value="1"/>
</dbReference>
<dbReference type="AlphaFoldDB" id="A0AAE9E386"/>
<sequence length="226" mass="25256">MAVYLPGDVINEPSSSDSSIIGYGINLRGEKKVVTQPGAFRSDEGKIWLSVHSKRYIPQEGDRVIAIVTSKTGDFFRLDIGTAEYAMISFTNFEGATKRNRPNLKTGDIIYATVFDTTPRTEAELTCVDDEKRARGMGQLNGGYMFKVSLNHCRRLINPSCEILQTMGKFFKFEITVGMNGRIWVNAPTTEEIIKIHDVINKSEFITGEDELISLVQHSYTRSVSG</sequence>
<name>A0AAE9E386_CAEBR</name>
<dbReference type="Proteomes" id="UP000827892">
    <property type="component" value="Chromosome I"/>
</dbReference>
<reference evidence="12 14" key="2">
    <citation type="submission" date="2022-05" db="EMBL/GenBank/DDBJ databases">
        <title>Chromosome-level reference genomes for two strains of Caenorhabditis briggsae: an improved platform for comparative genomics.</title>
        <authorList>
            <person name="Stevens L."/>
            <person name="Andersen E.C."/>
        </authorList>
    </citation>
    <scope>NUCLEOTIDE SEQUENCE [LARGE SCALE GENOMIC DNA]</scope>
    <source>
        <strain evidence="12">QX1410_ONT</strain>
        <tissue evidence="12">Whole-organism</tissue>
    </source>
</reference>
<evidence type="ECO:0000256" key="4">
    <source>
        <dbReference type="ARBA" id="ARBA00022490"/>
    </source>
</evidence>